<reference evidence="2 3" key="1">
    <citation type="journal article" date="2005" name="Science">
        <title>The genome of the basidiomycetous yeast and human pathogen Cryptococcus neoformans.</title>
        <authorList>
            <person name="Loftus B.J."/>
            <person name="Fung E."/>
            <person name="Roncaglia P."/>
            <person name="Rowley D."/>
            <person name="Amedeo P."/>
            <person name="Bruno D."/>
            <person name="Vamathevan J."/>
            <person name="Miranda M."/>
            <person name="Anderson I.J."/>
            <person name="Fraser J.A."/>
            <person name="Allen J.E."/>
            <person name="Bosdet I.E."/>
            <person name="Brent M.R."/>
            <person name="Chiu R."/>
            <person name="Doering T.L."/>
            <person name="Donlin M.J."/>
            <person name="D'Souza C.A."/>
            <person name="Fox D.S."/>
            <person name="Grinberg V."/>
            <person name="Fu J."/>
            <person name="Fukushima M."/>
            <person name="Haas B.J."/>
            <person name="Huang J.C."/>
            <person name="Janbon G."/>
            <person name="Jones S.J."/>
            <person name="Koo H.L."/>
            <person name="Krzywinski M.I."/>
            <person name="Kwon-Chung J.K."/>
            <person name="Lengeler K.B."/>
            <person name="Maiti R."/>
            <person name="Marra M.A."/>
            <person name="Marra R.E."/>
            <person name="Mathewson C.A."/>
            <person name="Mitchell T.G."/>
            <person name="Pertea M."/>
            <person name="Riggs F.R."/>
            <person name="Salzberg S.L."/>
            <person name="Schein J.E."/>
            <person name="Shvartsbeyn A."/>
            <person name="Shin H."/>
            <person name="Shumway M."/>
            <person name="Specht C.A."/>
            <person name="Suh B.B."/>
            <person name="Tenney A."/>
            <person name="Utterback T.R."/>
            <person name="Wickes B.L."/>
            <person name="Wortman J.R."/>
            <person name="Wye N.H."/>
            <person name="Kronstad J.W."/>
            <person name="Lodge J.K."/>
            <person name="Heitman J."/>
            <person name="Davis R.W."/>
            <person name="Fraser C.M."/>
            <person name="Hyman R.W."/>
        </authorList>
    </citation>
    <scope>NUCLEOTIDE SEQUENCE [LARGE SCALE GENOMIC DNA]</scope>
    <source>
        <strain evidence="3">JEC21 / ATCC MYA-565</strain>
    </source>
</reference>
<evidence type="ECO:0000256" key="1">
    <source>
        <dbReference type="SAM" id="Phobius"/>
    </source>
</evidence>
<dbReference type="GO" id="GO:0005783">
    <property type="term" value="C:endoplasmic reticulum"/>
    <property type="evidence" value="ECO:0000318"/>
    <property type="project" value="GO_Central"/>
</dbReference>
<dbReference type="VEuPathDB" id="FungiDB:CNC07140"/>
<proteinExistence type="predicted"/>
<name>Q5KJB2_CRYD1</name>
<dbReference type="GeneID" id="3256664"/>
<keyword evidence="1" id="KW-0472">Membrane</keyword>
<dbReference type="InParanoid" id="Q5KJB2"/>
<dbReference type="EMBL" id="AE017343">
    <property type="protein sequence ID" value="AAW42531.2"/>
    <property type="molecule type" value="Genomic_DNA"/>
</dbReference>
<accession>Q5KJB2</accession>
<organism evidence="2 3">
    <name type="scientific">Cryptococcus deneoformans (strain JEC21 / ATCC MYA-565)</name>
    <name type="common">Cryptococcus neoformans var. neoformans serotype D</name>
    <dbReference type="NCBI Taxonomy" id="214684"/>
    <lineage>
        <taxon>Eukaryota</taxon>
        <taxon>Fungi</taxon>
        <taxon>Dikarya</taxon>
        <taxon>Basidiomycota</taxon>
        <taxon>Agaricomycotina</taxon>
        <taxon>Tremellomycetes</taxon>
        <taxon>Tremellales</taxon>
        <taxon>Cryptococcaceae</taxon>
        <taxon>Cryptococcus</taxon>
        <taxon>Cryptococcus neoformans species complex</taxon>
    </lineage>
</organism>
<dbReference type="PaxDb" id="214684-Q5KJB2"/>
<dbReference type="GO" id="GO:0097363">
    <property type="term" value="F:protein O-acetylglucosaminyltransferase activity"/>
    <property type="evidence" value="ECO:0000318"/>
    <property type="project" value="GO_Central"/>
</dbReference>
<dbReference type="Proteomes" id="UP000002149">
    <property type="component" value="Chromosome 3"/>
</dbReference>
<dbReference type="AlphaFoldDB" id="Q5KJB2"/>
<accession>Q55WY6</accession>
<dbReference type="OrthoDB" id="529273at2759"/>
<keyword evidence="1" id="KW-1133">Transmembrane helix</keyword>
<feature type="transmembrane region" description="Helical" evidence="1">
    <location>
        <begin position="18"/>
        <end position="38"/>
    </location>
</feature>
<sequence>MESEKPPATLRRKLSGRLLILFSILAIFIFTAVLYTSADYISVTTPNLFPLFTHHPSQGFSSPDPEISQSKHLGGLPGFQVLQNVWVHNGTIYLFAPDRSKFPSKSRAVSGQTGWEVFTHPSHDLLLSARGAYILEGTSIFINEGAKIDEWHYLSSYYHLVSETLLGSLSSLASVPLPSSGLSHSNSVPIRTQMHIPTTTARGKVVPALPDRVVIPWKGAEGWRDEAGWGEMVLSALWGDRGGERARGEGGGDEKQRIAGVIEPEDWDILSNLGNEHKGWVFMERAIITDRWASHRHNQLSLALNKMAASVFVMPKPVFWWTEVRRRFLGGLGFGLEMGERDVPGGMLSFPPPSSLSLSTTKANKRRIKRTTPKLIYMLDQSSTAERKLSEQSALELEGMLGEMEGKGMIDVVHLWIGKSDYKSHNGRQNKGIEDKQRQIKEVIDADIVLSVHGEMLTHQVWMPEGGVVIELFPNESFLPENQIVADVLLHEYIPVWYDRALSREEWDALPAQYEHGKLYDGTEITVSFPLLLLYFPFSFILPPRRLLSKKKKNVTADG</sequence>
<dbReference type="GO" id="GO:0035269">
    <property type="term" value="P:protein O-linked glycosylation via mannose"/>
    <property type="evidence" value="ECO:0000318"/>
    <property type="project" value="GO_Central"/>
</dbReference>
<protein>
    <submittedName>
        <fullName evidence="2">Expressed protein</fullName>
    </submittedName>
</protein>
<dbReference type="RefSeq" id="XP_024512494.1">
    <property type="nucleotide sequence ID" value="XM_024656918.1"/>
</dbReference>
<keyword evidence="1" id="KW-0812">Transmembrane</keyword>
<dbReference type="STRING" id="214684.Q5KJB2"/>
<gene>
    <name evidence="2" type="ordered locus">CNC07140</name>
</gene>
<evidence type="ECO:0000313" key="3">
    <source>
        <dbReference type="Proteomes" id="UP000002149"/>
    </source>
</evidence>
<evidence type="ECO:0000313" key="2">
    <source>
        <dbReference type="EMBL" id="AAW42531.2"/>
    </source>
</evidence>
<keyword evidence="3" id="KW-1185">Reference proteome</keyword>